<accession>A0ABV8DNB5</accession>
<dbReference type="InterPro" id="IPR011008">
    <property type="entry name" value="Dimeric_a/b-barrel"/>
</dbReference>
<sequence>MGTTDPAVVPFTAGPPGLRLKAMDRDSAPTRLHPQGPMPPGTALAALARCAARVLNLLAHNRIRLPREHVGMELSFADGTRTWVFRETRIELAAPPRPPCVLVVRFRLRAVHGRGHALFRRESLLNTILFAGFPGLVTKLWLAHDGNGVYRGLYEWDDPQRAQDYARALWWVLALVSEPGTIGYHVIPDTTRNALFERIGTGTADREWWRVTRVTPASAPATTQAPRRELG</sequence>
<dbReference type="RefSeq" id="WP_378611309.1">
    <property type="nucleotide sequence ID" value="NZ_JBHSAX010000005.1"/>
</dbReference>
<protein>
    <submittedName>
        <fullName evidence="1">Uncharacterized protein</fullName>
    </submittedName>
</protein>
<name>A0ABV8DNB5_9NOCA</name>
<reference evidence="2" key="1">
    <citation type="journal article" date="2019" name="Int. J. Syst. Evol. Microbiol.">
        <title>The Global Catalogue of Microorganisms (GCM) 10K type strain sequencing project: providing services to taxonomists for standard genome sequencing and annotation.</title>
        <authorList>
            <consortium name="The Broad Institute Genomics Platform"/>
            <consortium name="The Broad Institute Genome Sequencing Center for Infectious Disease"/>
            <person name="Wu L."/>
            <person name="Ma J."/>
        </authorList>
    </citation>
    <scope>NUCLEOTIDE SEQUENCE [LARGE SCALE GENOMIC DNA]</scope>
    <source>
        <strain evidence="2">CGMCC 4.7330</strain>
    </source>
</reference>
<organism evidence="1 2">
    <name type="scientific">Nocardia jiangsuensis</name>
    <dbReference type="NCBI Taxonomy" id="1691563"/>
    <lineage>
        <taxon>Bacteria</taxon>
        <taxon>Bacillati</taxon>
        <taxon>Actinomycetota</taxon>
        <taxon>Actinomycetes</taxon>
        <taxon>Mycobacteriales</taxon>
        <taxon>Nocardiaceae</taxon>
        <taxon>Nocardia</taxon>
    </lineage>
</organism>
<comment type="caution">
    <text evidence="1">The sequence shown here is derived from an EMBL/GenBank/DDBJ whole genome shotgun (WGS) entry which is preliminary data.</text>
</comment>
<evidence type="ECO:0000313" key="1">
    <source>
        <dbReference type="EMBL" id="MFC3961560.1"/>
    </source>
</evidence>
<dbReference type="SUPFAM" id="SSF54909">
    <property type="entry name" value="Dimeric alpha+beta barrel"/>
    <property type="match status" value="1"/>
</dbReference>
<dbReference type="EMBL" id="JBHSAX010000005">
    <property type="protein sequence ID" value="MFC3961560.1"/>
    <property type="molecule type" value="Genomic_DNA"/>
</dbReference>
<keyword evidence="2" id="KW-1185">Reference proteome</keyword>
<dbReference type="Proteomes" id="UP001595696">
    <property type="component" value="Unassembled WGS sequence"/>
</dbReference>
<dbReference type="Gene3D" id="3.30.70.100">
    <property type="match status" value="1"/>
</dbReference>
<proteinExistence type="predicted"/>
<gene>
    <name evidence="1" type="ORF">ACFO0B_06115</name>
</gene>
<evidence type="ECO:0000313" key="2">
    <source>
        <dbReference type="Proteomes" id="UP001595696"/>
    </source>
</evidence>